<reference evidence="14 15" key="1">
    <citation type="journal article" date="2016" name="BMC Genomics">
        <title>Type VI secretion systems of human gut Bacteroidales segregate into three genetic architectures, two of which are contained on mobile genetic elements.</title>
        <authorList>
            <person name="Coyne M.J."/>
            <person name="Roelofs K.G."/>
            <person name="Comstock L.E."/>
        </authorList>
    </citation>
    <scope>NUCLEOTIDE SEQUENCE [LARGE SCALE GENOMIC DNA]</scope>
    <source>
        <strain evidence="14 15">CL09T03C01</strain>
    </source>
</reference>
<dbReference type="PANTHER" id="PTHR30153">
    <property type="entry name" value="REPLICATIVE DNA HELICASE DNAB"/>
    <property type="match status" value="1"/>
</dbReference>
<name>A0A108T744_BACSE</name>
<dbReference type="GO" id="GO:0006269">
    <property type="term" value="P:DNA replication, synthesis of primer"/>
    <property type="evidence" value="ECO:0007669"/>
    <property type="project" value="UniProtKB-UniRule"/>
</dbReference>
<dbReference type="GO" id="GO:0005524">
    <property type="term" value="F:ATP binding"/>
    <property type="evidence" value="ECO:0007669"/>
    <property type="project" value="UniProtKB-UniRule"/>
</dbReference>
<evidence type="ECO:0000256" key="1">
    <source>
        <dbReference type="ARBA" id="ARBA00008428"/>
    </source>
</evidence>
<evidence type="ECO:0000256" key="6">
    <source>
        <dbReference type="ARBA" id="ARBA00022806"/>
    </source>
</evidence>
<dbReference type="InterPro" id="IPR007694">
    <property type="entry name" value="DNA_helicase_DnaB-like_C"/>
</dbReference>
<dbReference type="PANTHER" id="PTHR30153:SF2">
    <property type="entry name" value="REPLICATIVE DNA HELICASE"/>
    <property type="match status" value="1"/>
</dbReference>
<dbReference type="STRING" id="46506.AA415_02140"/>
<sequence>MAEILNPQDAELEEVILGACLIGREAMPMVADRLRPEMFYFDKNALIYAAMQVMYREGRQIDIITVKNELVARGKLDAAGGPYELTRISGRVASAVHLEYHVLILREKYLRREMILGFHKLLALAADEMTDIGDTLVDAHNLLDRLEGECGTIEHLRDMDTLMDDTLQQVDARRASGSNGVTGISTGLADLDRLTSGWQRGDLNVIAARPAVGKTAFALHLARAAATAGHHVAVYSLEMQGERLGDRWLIAASPDVNARHLRSGQLTDDEVAQVRTAASELRVLPIHVDDHPVTSMDRVRSSARMLQSKGKCDLIILDYLQLCDMKSDQKNRNREQEVAQTTRKAKLMAKELNVPVLLLSQLNRGSDGRPFSRPILSDLRESGAIEQDADMVMLLYRPALAGIRTEPVSKYPSEHLGVVIVAKHRNGETGDVYFAHNPSMTKLGEYVPPTEWLMRNAK</sequence>
<keyword evidence="3 12" id="KW-0235">DNA replication</keyword>
<dbReference type="Pfam" id="PF03796">
    <property type="entry name" value="DnaB_C"/>
    <property type="match status" value="1"/>
</dbReference>
<keyword evidence="5 12" id="KW-0378">Hydrolase</keyword>
<feature type="domain" description="SF4 helicase" evidence="13">
    <location>
        <begin position="177"/>
        <end position="450"/>
    </location>
</feature>
<keyword evidence="8 12" id="KW-0238">DNA-binding</keyword>
<dbReference type="PATRIC" id="fig|46506.5.peg.2291"/>
<dbReference type="EC" id="5.6.2.3" evidence="11 12"/>
<evidence type="ECO:0000313" key="15">
    <source>
        <dbReference type="Proteomes" id="UP000056419"/>
    </source>
</evidence>
<dbReference type="InterPro" id="IPR027417">
    <property type="entry name" value="P-loop_NTPase"/>
</dbReference>
<dbReference type="Pfam" id="PF00772">
    <property type="entry name" value="DnaB"/>
    <property type="match status" value="1"/>
</dbReference>
<keyword evidence="6 12" id="KW-0347">Helicase</keyword>
<keyword evidence="2 12" id="KW-0639">Primosome</keyword>
<dbReference type="Gene3D" id="3.40.50.300">
    <property type="entry name" value="P-loop containing nucleotide triphosphate hydrolases"/>
    <property type="match status" value="1"/>
</dbReference>
<dbReference type="CDD" id="cd00984">
    <property type="entry name" value="DnaB_C"/>
    <property type="match status" value="1"/>
</dbReference>
<dbReference type="Gene3D" id="1.10.860.10">
    <property type="entry name" value="DNAb Helicase, Chain A"/>
    <property type="match status" value="1"/>
</dbReference>
<dbReference type="GO" id="GO:0043139">
    <property type="term" value="F:5'-3' DNA helicase activity"/>
    <property type="evidence" value="ECO:0007669"/>
    <property type="project" value="UniProtKB-EC"/>
</dbReference>
<gene>
    <name evidence="14" type="primary">dnaC_1</name>
    <name evidence="14" type="ORF">AA415_02140</name>
</gene>
<dbReference type="InterPro" id="IPR016136">
    <property type="entry name" value="DNA_helicase_N/primase_C"/>
</dbReference>
<dbReference type="NCBIfam" id="TIGR00665">
    <property type="entry name" value="DnaB"/>
    <property type="match status" value="1"/>
</dbReference>
<comment type="function">
    <text evidence="12">The main replicative DNA helicase, it participates in initiation and elongation during chromosome replication. Travels ahead of the DNA replisome, separating dsDNA into templates for DNA synthesis. A processive ATP-dependent 5'-3' DNA helicase it has DNA-dependent ATPase activity.</text>
</comment>
<dbReference type="InterPro" id="IPR007692">
    <property type="entry name" value="DNA_helicase_DnaB"/>
</dbReference>
<evidence type="ECO:0000259" key="13">
    <source>
        <dbReference type="PROSITE" id="PS51199"/>
    </source>
</evidence>
<dbReference type="InterPro" id="IPR007693">
    <property type="entry name" value="DNA_helicase_DnaB-like_N"/>
</dbReference>
<proteinExistence type="inferred from homology"/>
<dbReference type="AlphaFoldDB" id="A0A108T744"/>
<evidence type="ECO:0000313" key="14">
    <source>
        <dbReference type="EMBL" id="KWR54606.1"/>
    </source>
</evidence>
<evidence type="ECO:0000256" key="4">
    <source>
        <dbReference type="ARBA" id="ARBA00022741"/>
    </source>
</evidence>
<comment type="catalytic activity">
    <reaction evidence="10 12">
        <text>ATP + H2O = ADP + phosphate + H(+)</text>
        <dbReference type="Rhea" id="RHEA:13065"/>
        <dbReference type="ChEBI" id="CHEBI:15377"/>
        <dbReference type="ChEBI" id="CHEBI:15378"/>
        <dbReference type="ChEBI" id="CHEBI:30616"/>
        <dbReference type="ChEBI" id="CHEBI:43474"/>
        <dbReference type="ChEBI" id="CHEBI:456216"/>
        <dbReference type="EC" id="5.6.2.3"/>
    </reaction>
</comment>
<evidence type="ECO:0000256" key="10">
    <source>
        <dbReference type="ARBA" id="ARBA00048954"/>
    </source>
</evidence>
<evidence type="ECO:0000256" key="8">
    <source>
        <dbReference type="ARBA" id="ARBA00023125"/>
    </source>
</evidence>
<keyword evidence="7 12" id="KW-0067">ATP-binding</keyword>
<dbReference type="GO" id="GO:0005829">
    <property type="term" value="C:cytosol"/>
    <property type="evidence" value="ECO:0007669"/>
    <property type="project" value="TreeGrafter"/>
</dbReference>
<dbReference type="SUPFAM" id="SSF48024">
    <property type="entry name" value="N-terminal domain of DnaB helicase"/>
    <property type="match status" value="1"/>
</dbReference>
<accession>A0A108T744</accession>
<dbReference type="InterPro" id="IPR036185">
    <property type="entry name" value="DNA_heli_DnaB-like_N_sf"/>
</dbReference>
<dbReference type="GO" id="GO:0016887">
    <property type="term" value="F:ATP hydrolysis activity"/>
    <property type="evidence" value="ECO:0007669"/>
    <property type="project" value="RHEA"/>
</dbReference>
<dbReference type="Proteomes" id="UP000056419">
    <property type="component" value="Unassembled WGS sequence"/>
</dbReference>
<dbReference type="PROSITE" id="PS51199">
    <property type="entry name" value="SF4_HELICASE"/>
    <property type="match status" value="1"/>
</dbReference>
<comment type="caution">
    <text evidence="14">The sequence shown here is derived from an EMBL/GenBank/DDBJ whole genome shotgun (WGS) entry which is preliminary data.</text>
</comment>
<dbReference type="EMBL" id="LRGC01000008">
    <property type="protein sequence ID" value="KWR54606.1"/>
    <property type="molecule type" value="Genomic_DNA"/>
</dbReference>
<dbReference type="GO" id="GO:0003677">
    <property type="term" value="F:DNA binding"/>
    <property type="evidence" value="ECO:0007669"/>
    <property type="project" value="UniProtKB-UniRule"/>
</dbReference>
<dbReference type="SUPFAM" id="SSF52540">
    <property type="entry name" value="P-loop containing nucleoside triphosphate hydrolases"/>
    <property type="match status" value="1"/>
</dbReference>
<evidence type="ECO:0000256" key="9">
    <source>
        <dbReference type="ARBA" id="ARBA00023235"/>
    </source>
</evidence>
<dbReference type="RefSeq" id="WP_060386015.1">
    <property type="nucleotide sequence ID" value="NZ_LRGC01000008.1"/>
</dbReference>
<keyword evidence="15" id="KW-1185">Reference proteome</keyword>
<keyword evidence="4 12" id="KW-0547">Nucleotide-binding</keyword>
<dbReference type="GO" id="GO:1990077">
    <property type="term" value="C:primosome complex"/>
    <property type="evidence" value="ECO:0007669"/>
    <property type="project" value="UniProtKB-UniRule"/>
</dbReference>
<keyword evidence="9" id="KW-0413">Isomerase</keyword>
<evidence type="ECO:0000256" key="12">
    <source>
        <dbReference type="RuleBase" id="RU362085"/>
    </source>
</evidence>
<evidence type="ECO:0000256" key="2">
    <source>
        <dbReference type="ARBA" id="ARBA00022515"/>
    </source>
</evidence>
<evidence type="ECO:0000256" key="7">
    <source>
        <dbReference type="ARBA" id="ARBA00022840"/>
    </source>
</evidence>
<evidence type="ECO:0000256" key="5">
    <source>
        <dbReference type="ARBA" id="ARBA00022801"/>
    </source>
</evidence>
<evidence type="ECO:0000256" key="11">
    <source>
        <dbReference type="NCBIfam" id="TIGR00665"/>
    </source>
</evidence>
<evidence type="ECO:0000256" key="3">
    <source>
        <dbReference type="ARBA" id="ARBA00022705"/>
    </source>
</evidence>
<protein>
    <recommendedName>
        <fullName evidence="11 12">Replicative DNA helicase</fullName>
        <ecNumber evidence="11 12">5.6.2.3</ecNumber>
    </recommendedName>
</protein>
<organism evidence="14 15">
    <name type="scientific">Bacteroides stercoris</name>
    <dbReference type="NCBI Taxonomy" id="46506"/>
    <lineage>
        <taxon>Bacteria</taxon>
        <taxon>Pseudomonadati</taxon>
        <taxon>Bacteroidota</taxon>
        <taxon>Bacteroidia</taxon>
        <taxon>Bacteroidales</taxon>
        <taxon>Bacteroidaceae</taxon>
        <taxon>Bacteroides</taxon>
    </lineage>
</organism>
<comment type="similarity">
    <text evidence="1 12">Belongs to the helicase family. DnaB subfamily.</text>
</comment>